<dbReference type="AlphaFoldDB" id="A0A507CUC5"/>
<comment type="caution">
    <text evidence="14">The sequence shown here is derived from an EMBL/GenBank/DDBJ whole genome shotgun (WGS) entry which is preliminary data.</text>
</comment>
<evidence type="ECO:0000256" key="7">
    <source>
        <dbReference type="ARBA" id="ARBA00022989"/>
    </source>
</evidence>
<dbReference type="EMBL" id="QEAM01000255">
    <property type="protein sequence ID" value="TPX42763.1"/>
    <property type="molecule type" value="Genomic_DNA"/>
</dbReference>
<dbReference type="InterPro" id="IPR008928">
    <property type="entry name" value="6-hairpin_glycosidase_sf"/>
</dbReference>
<protein>
    <recommendedName>
        <fullName evidence="11">mannosyl-oligosaccharide glucosidase</fullName>
        <ecNumber evidence="11">3.2.1.106</ecNumber>
    </recommendedName>
</protein>
<evidence type="ECO:0000256" key="6">
    <source>
        <dbReference type="ARBA" id="ARBA00022968"/>
    </source>
</evidence>
<evidence type="ECO:0000256" key="1">
    <source>
        <dbReference type="ARBA" id="ARBA00004648"/>
    </source>
</evidence>
<keyword evidence="15" id="KW-1185">Reference proteome</keyword>
<proteinExistence type="inferred from homology"/>
<keyword evidence="3" id="KW-0812">Transmembrane</keyword>
<evidence type="ECO:0000256" key="9">
    <source>
        <dbReference type="ARBA" id="ARBA00023180"/>
    </source>
</evidence>
<keyword evidence="8" id="KW-0472">Membrane</keyword>
<dbReference type="EMBL" id="QEAN01000241">
    <property type="protein sequence ID" value="TPX42191.1"/>
    <property type="molecule type" value="Genomic_DNA"/>
</dbReference>
<dbReference type="SUPFAM" id="SSF48208">
    <property type="entry name" value="Six-hairpin glycosidases"/>
    <property type="match status" value="1"/>
</dbReference>
<name>A0A507CUC5_9FUNG</name>
<evidence type="ECO:0000313" key="16">
    <source>
        <dbReference type="Proteomes" id="UP000320475"/>
    </source>
</evidence>
<organism evidence="14 16">
    <name type="scientific">Synchytrium endobioticum</name>
    <dbReference type="NCBI Taxonomy" id="286115"/>
    <lineage>
        <taxon>Eukaryota</taxon>
        <taxon>Fungi</taxon>
        <taxon>Fungi incertae sedis</taxon>
        <taxon>Chytridiomycota</taxon>
        <taxon>Chytridiomycota incertae sedis</taxon>
        <taxon>Chytridiomycetes</taxon>
        <taxon>Synchytriales</taxon>
        <taxon>Synchytriaceae</taxon>
        <taxon>Synchytrium</taxon>
    </lineage>
</organism>
<dbReference type="GO" id="GO:0006487">
    <property type="term" value="P:protein N-linked glycosylation"/>
    <property type="evidence" value="ECO:0007669"/>
    <property type="project" value="TreeGrafter"/>
</dbReference>
<dbReference type="Pfam" id="PF03200">
    <property type="entry name" value="Glyco_hydro_63"/>
    <property type="match status" value="1"/>
</dbReference>
<dbReference type="GO" id="GO:0005789">
    <property type="term" value="C:endoplasmic reticulum membrane"/>
    <property type="evidence" value="ECO:0007669"/>
    <property type="project" value="UniProtKB-SubCell"/>
</dbReference>
<evidence type="ECO:0000256" key="5">
    <source>
        <dbReference type="ARBA" id="ARBA00022824"/>
    </source>
</evidence>
<keyword evidence="4" id="KW-0378">Hydrolase</keyword>
<evidence type="ECO:0000256" key="8">
    <source>
        <dbReference type="ARBA" id="ARBA00023136"/>
    </source>
</evidence>
<keyword evidence="9" id="KW-0325">Glycoprotein</keyword>
<dbReference type="InterPro" id="IPR012341">
    <property type="entry name" value="6hp_glycosidase-like_sf"/>
</dbReference>
<evidence type="ECO:0000256" key="2">
    <source>
        <dbReference type="ARBA" id="ARBA00010833"/>
    </source>
</evidence>
<evidence type="ECO:0000313" key="13">
    <source>
        <dbReference type="EMBL" id="TPX42191.1"/>
    </source>
</evidence>
<dbReference type="InterPro" id="IPR004888">
    <property type="entry name" value="Glycoside_hydrolase_63"/>
</dbReference>
<evidence type="ECO:0000313" key="15">
    <source>
        <dbReference type="Proteomes" id="UP000317494"/>
    </source>
</evidence>
<dbReference type="PANTHER" id="PTHR10412">
    <property type="entry name" value="MANNOSYL-OLIGOSACCHARIDE GLUCOSIDASE"/>
    <property type="match status" value="1"/>
</dbReference>
<dbReference type="OrthoDB" id="410058at2759"/>
<comment type="subcellular location">
    <subcellularLocation>
        <location evidence="1">Endoplasmic reticulum membrane</location>
        <topology evidence="1">Single-pass type II membrane protein</topology>
    </subcellularLocation>
</comment>
<dbReference type="GO" id="GO:0004573">
    <property type="term" value="F:Glc3Man9GlcNAc2 oligosaccharide glucosidase activity"/>
    <property type="evidence" value="ECO:0007669"/>
    <property type="project" value="UniProtKB-EC"/>
</dbReference>
<evidence type="ECO:0000256" key="3">
    <source>
        <dbReference type="ARBA" id="ARBA00022692"/>
    </source>
</evidence>
<keyword evidence="7" id="KW-1133">Transmembrane helix</keyword>
<feature type="domain" description="Glycosyl hydrolase family 63 C-terminal" evidence="12">
    <location>
        <begin position="1"/>
        <end position="76"/>
    </location>
</feature>
<keyword evidence="10" id="KW-0326">Glycosidase</keyword>
<dbReference type="Gene3D" id="1.50.10.10">
    <property type="match status" value="1"/>
</dbReference>
<keyword evidence="5" id="KW-0256">Endoplasmic reticulum</keyword>
<dbReference type="GO" id="GO:0009311">
    <property type="term" value="P:oligosaccharide metabolic process"/>
    <property type="evidence" value="ECO:0007669"/>
    <property type="project" value="InterPro"/>
</dbReference>
<evidence type="ECO:0000256" key="11">
    <source>
        <dbReference type="ARBA" id="ARBA00038888"/>
    </source>
</evidence>
<dbReference type="EC" id="3.2.1.106" evidence="11"/>
<dbReference type="Proteomes" id="UP000320475">
    <property type="component" value="Unassembled WGS sequence"/>
</dbReference>
<evidence type="ECO:0000256" key="10">
    <source>
        <dbReference type="ARBA" id="ARBA00023295"/>
    </source>
</evidence>
<evidence type="ECO:0000259" key="12">
    <source>
        <dbReference type="Pfam" id="PF03200"/>
    </source>
</evidence>
<accession>A0A507CUC5</accession>
<dbReference type="Proteomes" id="UP000317494">
    <property type="component" value="Unassembled WGS sequence"/>
</dbReference>
<evidence type="ECO:0000313" key="14">
    <source>
        <dbReference type="EMBL" id="TPX42763.1"/>
    </source>
</evidence>
<dbReference type="STRING" id="286115.A0A507CUC5"/>
<dbReference type="VEuPathDB" id="FungiDB:SeMB42_g05244"/>
<keyword evidence="6" id="KW-0735">Signal-anchor</keyword>
<evidence type="ECO:0000256" key="4">
    <source>
        <dbReference type="ARBA" id="ARBA00022801"/>
    </source>
</evidence>
<gene>
    <name evidence="14" type="primary">CWH41</name>
    <name evidence="14" type="ORF">SeLEV6574_g05434</name>
    <name evidence="13" type="ORF">SeMB42_g05244</name>
</gene>
<sequence length="78" mass="9271">MALWSLHKNYMHVPGPYQDQAKAVYKELRENLIRNMFQEYTRTGYIYEQYSPLDGHGQRSHPFTGWSSLVTLIMAEKF</sequence>
<reference evidence="15 16" key="1">
    <citation type="journal article" date="2019" name="Sci. Rep.">
        <title>Comparative genomics of chytrid fungi reveal insights into the obligate biotrophic and pathogenic lifestyle of Synchytrium endobioticum.</title>
        <authorList>
            <person name="van de Vossenberg B.T.L.H."/>
            <person name="Warris S."/>
            <person name="Nguyen H.D.T."/>
            <person name="van Gent-Pelzer M.P.E."/>
            <person name="Joly D.L."/>
            <person name="van de Geest H.C."/>
            <person name="Bonants P.J.M."/>
            <person name="Smith D.S."/>
            <person name="Levesque C.A."/>
            <person name="van der Lee T.A.J."/>
        </authorList>
    </citation>
    <scope>NUCLEOTIDE SEQUENCE [LARGE SCALE GENOMIC DNA]</scope>
    <source>
        <strain evidence="14 16">LEV6574</strain>
        <strain evidence="13 15">MB42</strain>
    </source>
</reference>
<comment type="similarity">
    <text evidence="2">Belongs to the glycosyl hydrolase 63 family.</text>
</comment>
<dbReference type="InterPro" id="IPR031335">
    <property type="entry name" value="Glyco_hydro_63_C"/>
</dbReference>
<dbReference type="PANTHER" id="PTHR10412:SF11">
    <property type="entry name" value="MANNOSYL-OLIGOSACCHARIDE GLUCOSIDASE"/>
    <property type="match status" value="1"/>
</dbReference>